<keyword evidence="9" id="KW-0418">Kinase</keyword>
<dbReference type="GO" id="GO:0043123">
    <property type="term" value="P:positive regulation of canonical NF-kappaB signal transduction"/>
    <property type="evidence" value="ECO:0007669"/>
    <property type="project" value="TreeGrafter"/>
</dbReference>
<evidence type="ECO:0000256" key="5">
    <source>
        <dbReference type="ARBA" id="ARBA00022527"/>
    </source>
</evidence>
<keyword evidence="8 14" id="KW-0547">Nucleotide-binding</keyword>
<protein>
    <recommendedName>
        <fullName evidence="4">Mitogen-activated protein kinase kinase kinase 7</fullName>
        <ecNumber evidence="3">2.7.11.25</ecNumber>
    </recommendedName>
</protein>
<evidence type="ECO:0000256" key="4">
    <source>
        <dbReference type="ARBA" id="ARBA00017660"/>
    </source>
</evidence>
<evidence type="ECO:0000256" key="8">
    <source>
        <dbReference type="ARBA" id="ARBA00022741"/>
    </source>
</evidence>
<dbReference type="GO" id="GO:0004709">
    <property type="term" value="F:MAP kinase kinase kinase activity"/>
    <property type="evidence" value="ECO:0007669"/>
    <property type="project" value="UniProtKB-EC"/>
</dbReference>
<dbReference type="GO" id="GO:0006955">
    <property type="term" value="P:immune response"/>
    <property type="evidence" value="ECO:0007669"/>
    <property type="project" value="TreeGrafter"/>
</dbReference>
<evidence type="ECO:0000256" key="6">
    <source>
        <dbReference type="ARBA" id="ARBA00022679"/>
    </source>
</evidence>
<keyword evidence="5 15" id="KW-0723">Serine/threonine-protein kinase</keyword>
<keyword evidence="11" id="KW-0460">Magnesium</keyword>
<comment type="cofactor">
    <cofactor evidence="1">
        <name>Mg(2+)</name>
        <dbReference type="ChEBI" id="CHEBI:18420"/>
    </cofactor>
</comment>
<dbReference type="GO" id="GO:0046872">
    <property type="term" value="F:metal ion binding"/>
    <property type="evidence" value="ECO:0007669"/>
    <property type="project" value="UniProtKB-KW"/>
</dbReference>
<dbReference type="SMART" id="SM00220">
    <property type="entry name" value="S_TKc"/>
    <property type="match status" value="1"/>
</dbReference>
<evidence type="ECO:0000259" key="16">
    <source>
        <dbReference type="PROSITE" id="PS50011"/>
    </source>
</evidence>
<sequence>MATFDLNKNENQHITKEIDSSEITTLEVVGEGSFGVVSKGIWQDKYVAVKTITRDAEKEALLVEIRQLSRVEHENIVKLYGACTKGVQFFLVMEYAEGGSLFNVLHKSRVAYSMAHAMSWVYQCAKGVEYLHSMKPKPLIHRDLKPPNLLLINGGIHLKICDFGTAADKNTYMTNNKGSAAWMAPEVFTSSQYTESCDVFSWGIILWEVISRKKPFYKNASSAFSIMWAVHKGKRPPLIRDCPPSIEKLMTDSWDHDPQKRPSMKQIANKMQQICSLLTGADEPIQGSCEEFNYEEDDKDDSIEEIFSDDITITNGDNIVRTLPQPPENMTNPLTIDVNPSHWGFDADNQGYDIKTRPGFDECIPRKCK</sequence>
<evidence type="ECO:0000256" key="15">
    <source>
        <dbReference type="RuleBase" id="RU000304"/>
    </source>
</evidence>
<evidence type="ECO:0000256" key="13">
    <source>
        <dbReference type="ARBA" id="ARBA00048329"/>
    </source>
</evidence>
<dbReference type="PANTHER" id="PTHR46716:SF1">
    <property type="entry name" value="MITOGEN-ACTIVATED PROTEIN KINASE KINASE KINASE 7"/>
    <property type="match status" value="1"/>
</dbReference>
<dbReference type="InterPro" id="IPR000719">
    <property type="entry name" value="Prot_kinase_dom"/>
</dbReference>
<dbReference type="FunFam" id="1.10.510.10:FF:000143">
    <property type="entry name" value="Mitogen-activated protein kinase kinase kinase 7"/>
    <property type="match status" value="1"/>
</dbReference>
<dbReference type="Gene3D" id="3.30.200.20">
    <property type="entry name" value="Phosphorylase Kinase, domain 1"/>
    <property type="match status" value="1"/>
</dbReference>
<dbReference type="PROSITE" id="PS00107">
    <property type="entry name" value="PROTEIN_KINASE_ATP"/>
    <property type="match status" value="1"/>
</dbReference>
<evidence type="ECO:0000256" key="2">
    <source>
        <dbReference type="ARBA" id="ARBA00006529"/>
    </source>
</evidence>
<dbReference type="GO" id="GO:0007254">
    <property type="term" value="P:JNK cascade"/>
    <property type="evidence" value="ECO:0007669"/>
    <property type="project" value="TreeGrafter"/>
</dbReference>
<evidence type="ECO:0000256" key="11">
    <source>
        <dbReference type="ARBA" id="ARBA00022842"/>
    </source>
</evidence>
<evidence type="ECO:0000313" key="18">
    <source>
        <dbReference type="Proteomes" id="UP000625711"/>
    </source>
</evidence>
<dbReference type="GO" id="GO:0009893">
    <property type="term" value="P:positive regulation of metabolic process"/>
    <property type="evidence" value="ECO:0007669"/>
    <property type="project" value="UniProtKB-ARBA"/>
</dbReference>
<proteinExistence type="inferred from homology"/>
<gene>
    <name evidence="17" type="ORF">GWI33_019092</name>
</gene>
<dbReference type="Pfam" id="PF07714">
    <property type="entry name" value="PK_Tyr_Ser-Thr"/>
    <property type="match status" value="1"/>
</dbReference>
<comment type="catalytic activity">
    <reaction evidence="13">
        <text>L-seryl-[protein] + ATP = O-phospho-L-seryl-[protein] + ADP + H(+)</text>
        <dbReference type="Rhea" id="RHEA:17989"/>
        <dbReference type="Rhea" id="RHEA-COMP:9863"/>
        <dbReference type="Rhea" id="RHEA-COMP:11604"/>
        <dbReference type="ChEBI" id="CHEBI:15378"/>
        <dbReference type="ChEBI" id="CHEBI:29999"/>
        <dbReference type="ChEBI" id="CHEBI:30616"/>
        <dbReference type="ChEBI" id="CHEBI:83421"/>
        <dbReference type="ChEBI" id="CHEBI:456216"/>
        <dbReference type="EC" id="2.7.11.25"/>
    </reaction>
</comment>
<evidence type="ECO:0000256" key="10">
    <source>
        <dbReference type="ARBA" id="ARBA00022840"/>
    </source>
</evidence>
<organism evidence="17 18">
    <name type="scientific">Rhynchophorus ferrugineus</name>
    <name type="common">Red palm weevil</name>
    <name type="synonym">Curculio ferrugineus</name>
    <dbReference type="NCBI Taxonomy" id="354439"/>
    <lineage>
        <taxon>Eukaryota</taxon>
        <taxon>Metazoa</taxon>
        <taxon>Ecdysozoa</taxon>
        <taxon>Arthropoda</taxon>
        <taxon>Hexapoda</taxon>
        <taxon>Insecta</taxon>
        <taxon>Pterygota</taxon>
        <taxon>Neoptera</taxon>
        <taxon>Endopterygota</taxon>
        <taxon>Coleoptera</taxon>
        <taxon>Polyphaga</taxon>
        <taxon>Cucujiformia</taxon>
        <taxon>Curculionidae</taxon>
        <taxon>Dryophthorinae</taxon>
        <taxon>Rhynchophorus</taxon>
    </lineage>
</organism>
<keyword evidence="10 14" id="KW-0067">ATP-binding</keyword>
<dbReference type="InterPro" id="IPR008271">
    <property type="entry name" value="Ser/Thr_kinase_AS"/>
</dbReference>
<evidence type="ECO:0000256" key="14">
    <source>
        <dbReference type="PROSITE-ProRule" id="PRU10141"/>
    </source>
</evidence>
<dbReference type="PRINTS" id="PR00109">
    <property type="entry name" value="TYRKINASE"/>
</dbReference>
<comment type="similarity">
    <text evidence="2">Belongs to the protein kinase superfamily. STE Ser/Thr protein kinase family. MAP kinase kinase kinase subfamily.</text>
</comment>
<evidence type="ECO:0000256" key="9">
    <source>
        <dbReference type="ARBA" id="ARBA00022777"/>
    </source>
</evidence>
<dbReference type="GO" id="GO:0006950">
    <property type="term" value="P:response to stress"/>
    <property type="evidence" value="ECO:0007669"/>
    <property type="project" value="UniProtKB-ARBA"/>
</dbReference>
<dbReference type="Proteomes" id="UP000625711">
    <property type="component" value="Unassembled WGS sequence"/>
</dbReference>
<dbReference type="Gene3D" id="1.10.510.10">
    <property type="entry name" value="Transferase(Phosphotransferase) domain 1"/>
    <property type="match status" value="1"/>
</dbReference>
<comment type="catalytic activity">
    <reaction evidence="12">
        <text>L-threonyl-[protein] + ATP = O-phospho-L-threonyl-[protein] + ADP + H(+)</text>
        <dbReference type="Rhea" id="RHEA:46608"/>
        <dbReference type="Rhea" id="RHEA-COMP:11060"/>
        <dbReference type="Rhea" id="RHEA-COMP:11605"/>
        <dbReference type="ChEBI" id="CHEBI:15378"/>
        <dbReference type="ChEBI" id="CHEBI:30013"/>
        <dbReference type="ChEBI" id="CHEBI:30616"/>
        <dbReference type="ChEBI" id="CHEBI:61977"/>
        <dbReference type="ChEBI" id="CHEBI:456216"/>
        <dbReference type="EC" id="2.7.11.25"/>
    </reaction>
</comment>
<dbReference type="EC" id="2.7.11.25" evidence="3"/>
<dbReference type="GO" id="GO:0005524">
    <property type="term" value="F:ATP binding"/>
    <property type="evidence" value="ECO:0007669"/>
    <property type="project" value="UniProtKB-UniRule"/>
</dbReference>
<dbReference type="PANTHER" id="PTHR46716">
    <property type="entry name" value="MITOGEN-ACTIVATED PROTEIN KINASE KINASE KINASE 7"/>
    <property type="match status" value="1"/>
</dbReference>
<dbReference type="OrthoDB" id="10261027at2759"/>
<feature type="binding site" evidence="14">
    <location>
        <position position="50"/>
    </location>
    <ligand>
        <name>ATP</name>
        <dbReference type="ChEBI" id="CHEBI:30616"/>
    </ligand>
</feature>
<feature type="domain" description="Protein kinase" evidence="16">
    <location>
        <begin position="23"/>
        <end position="274"/>
    </location>
</feature>
<dbReference type="EMBL" id="JAACXV010014398">
    <property type="protein sequence ID" value="KAF7267699.1"/>
    <property type="molecule type" value="Genomic_DNA"/>
</dbReference>
<evidence type="ECO:0000256" key="7">
    <source>
        <dbReference type="ARBA" id="ARBA00022723"/>
    </source>
</evidence>
<dbReference type="GO" id="GO:0019899">
    <property type="term" value="F:enzyme binding"/>
    <property type="evidence" value="ECO:0007669"/>
    <property type="project" value="UniProtKB-ARBA"/>
</dbReference>
<dbReference type="InterPro" id="IPR017441">
    <property type="entry name" value="Protein_kinase_ATP_BS"/>
</dbReference>
<reference evidence="17" key="1">
    <citation type="submission" date="2020-08" db="EMBL/GenBank/DDBJ databases">
        <title>Genome sequencing and assembly of the red palm weevil Rhynchophorus ferrugineus.</title>
        <authorList>
            <person name="Dias G.B."/>
            <person name="Bergman C.M."/>
            <person name="Manee M."/>
        </authorList>
    </citation>
    <scope>NUCLEOTIDE SEQUENCE</scope>
    <source>
        <strain evidence="17">AA-2017</strain>
        <tissue evidence="17">Whole larva</tissue>
    </source>
</reference>
<dbReference type="PROSITE" id="PS00108">
    <property type="entry name" value="PROTEIN_KINASE_ST"/>
    <property type="match status" value="1"/>
</dbReference>
<dbReference type="InterPro" id="IPR011009">
    <property type="entry name" value="Kinase-like_dom_sf"/>
</dbReference>
<dbReference type="AlphaFoldDB" id="A0A834HTG9"/>
<keyword evidence="7" id="KW-0479">Metal-binding</keyword>
<evidence type="ECO:0000256" key="3">
    <source>
        <dbReference type="ARBA" id="ARBA00012406"/>
    </source>
</evidence>
<keyword evidence="6" id="KW-0808">Transferase</keyword>
<dbReference type="InterPro" id="IPR001245">
    <property type="entry name" value="Ser-Thr/Tyr_kinase_cat_dom"/>
</dbReference>
<evidence type="ECO:0000256" key="1">
    <source>
        <dbReference type="ARBA" id="ARBA00001946"/>
    </source>
</evidence>
<evidence type="ECO:0000313" key="17">
    <source>
        <dbReference type="EMBL" id="KAF7267699.1"/>
    </source>
</evidence>
<accession>A0A834HTG9</accession>
<dbReference type="PROSITE" id="PS50011">
    <property type="entry name" value="PROTEIN_KINASE_DOM"/>
    <property type="match status" value="1"/>
</dbReference>
<keyword evidence="18" id="KW-1185">Reference proteome</keyword>
<dbReference type="GO" id="GO:0043410">
    <property type="term" value="P:positive regulation of MAPK cascade"/>
    <property type="evidence" value="ECO:0007669"/>
    <property type="project" value="UniProtKB-ARBA"/>
</dbReference>
<evidence type="ECO:0000256" key="12">
    <source>
        <dbReference type="ARBA" id="ARBA00047559"/>
    </source>
</evidence>
<name>A0A834HTG9_RHYFE</name>
<comment type="caution">
    <text evidence="17">The sequence shown here is derived from an EMBL/GenBank/DDBJ whole genome shotgun (WGS) entry which is preliminary data.</text>
</comment>
<dbReference type="SUPFAM" id="SSF56112">
    <property type="entry name" value="Protein kinase-like (PK-like)"/>
    <property type="match status" value="1"/>
</dbReference>